<evidence type="ECO:0000259" key="5">
    <source>
        <dbReference type="Pfam" id="PF01979"/>
    </source>
</evidence>
<feature type="domain" description="Amidohydrolase-related" evidence="5">
    <location>
        <begin position="57"/>
        <end position="403"/>
    </location>
</feature>
<dbReference type="RefSeq" id="WP_129076328.1">
    <property type="nucleotide sequence ID" value="NZ_QOUX01000001.1"/>
</dbReference>
<dbReference type="GO" id="GO:0090614">
    <property type="term" value="F:5'-methylthioadenosine deaminase activity"/>
    <property type="evidence" value="ECO:0007669"/>
    <property type="project" value="UniProtKB-UniRule"/>
</dbReference>
<evidence type="ECO:0000256" key="4">
    <source>
        <dbReference type="HAMAP-Rule" id="MF_01281"/>
    </source>
</evidence>
<dbReference type="Proteomes" id="UP000290649">
    <property type="component" value="Unassembled WGS sequence"/>
</dbReference>
<comment type="caution">
    <text evidence="4">Lacks conserved residue(s) required for the propagation of feature annotation.</text>
</comment>
<reference evidence="6 7" key="1">
    <citation type="journal article" date="2019" name="Int. J. Syst. Evol. Microbiol.">
        <title>Anaerobacillus alkaliphilus sp. nov., a novel alkaliphilic and moderately halophilic bacterium.</title>
        <authorList>
            <person name="Borsodi A.K."/>
            <person name="Aszalos J.M."/>
            <person name="Bihari P."/>
            <person name="Nagy I."/>
            <person name="Schumann P."/>
            <person name="Sproer C."/>
            <person name="Kovacs A.L."/>
            <person name="Boka K."/>
            <person name="Dobosy P."/>
            <person name="Ovari M."/>
            <person name="Szili-Kovacs T."/>
            <person name="Toth E."/>
        </authorList>
    </citation>
    <scope>NUCLEOTIDE SEQUENCE [LARGE SCALE GENOMIC DNA]</scope>
    <source>
        <strain evidence="6 7">B16-10</strain>
    </source>
</reference>
<dbReference type="PANTHER" id="PTHR43794">
    <property type="entry name" value="AMINOHYDROLASE SSNA-RELATED"/>
    <property type="match status" value="1"/>
</dbReference>
<comment type="cofactor">
    <cofactor evidence="4">
        <name>Zn(2+)</name>
        <dbReference type="ChEBI" id="CHEBI:29105"/>
    </cofactor>
    <text evidence="4">Binds 1 zinc ion per subunit.</text>
</comment>
<sequence length="432" mass="47497">MKQLFYNGVIVTGENQVVIPDGFMVVEDGVIEVVGTQDQLDQFSSIPNKVNLKGNWLIPGLINTHGHIGSTLLRGYGDDLPLATWLETKMWPMEAKFTDETINAAASLAILEMLKSGTTTFLEMYHLHLDLIANLVDTSGIRSCLTRGMIGLCSKTEQESKLAEALQLSRDLRKIGQGRITTMLAPHAPYTCPPEFLEMIVHEAKKQHLPIHTHLSETAKEVSEHFTKYGKRPVEHLAEIGVFDVHTLIAHGVHLTDEELDILEKYQVAVSHNPMSNLKLGSGIAPVGKMLKKQILVSIGTDSAASNNNLDMFQEMRMAALIHKGSSEDPTVVSANEAFLMATYNGAKALGFDSLGLVEVGYAADFVIVNAEKPHLQPNSHVLSHLVYSASGADVVEVYVNGKCLVRDGQCLTMDEEQIIFYANKAFKKLYS</sequence>
<proteinExistence type="inferred from homology"/>
<dbReference type="HAMAP" id="MF_01281">
    <property type="entry name" value="MTA_SAH_deamin"/>
    <property type="match status" value="1"/>
</dbReference>
<keyword evidence="1 4" id="KW-0479">Metal-binding</keyword>
<evidence type="ECO:0000256" key="3">
    <source>
        <dbReference type="ARBA" id="ARBA00022833"/>
    </source>
</evidence>
<feature type="binding site" evidence="4">
    <location>
        <position position="67"/>
    </location>
    <ligand>
        <name>Zn(2+)</name>
        <dbReference type="ChEBI" id="CHEBI:29105"/>
    </ligand>
</feature>
<comment type="catalytic activity">
    <reaction evidence="4">
        <text>S-methyl-5'-thioadenosine + H2O + H(+) = S-methyl-5'-thioinosine + NH4(+)</text>
        <dbReference type="Rhea" id="RHEA:25025"/>
        <dbReference type="ChEBI" id="CHEBI:15377"/>
        <dbReference type="ChEBI" id="CHEBI:15378"/>
        <dbReference type="ChEBI" id="CHEBI:17509"/>
        <dbReference type="ChEBI" id="CHEBI:28938"/>
        <dbReference type="ChEBI" id="CHEBI:48595"/>
        <dbReference type="EC" id="3.5.4.31"/>
    </reaction>
</comment>
<feature type="binding site" evidence="4">
    <location>
        <position position="302"/>
    </location>
    <ligand>
        <name>substrate</name>
    </ligand>
</feature>
<gene>
    <name evidence="4" type="primary">mtaD</name>
    <name evidence="6" type="ORF">DS745_00915</name>
</gene>
<dbReference type="EMBL" id="QOUX01000001">
    <property type="protein sequence ID" value="RXJ03984.1"/>
    <property type="molecule type" value="Genomic_DNA"/>
</dbReference>
<feature type="binding site" evidence="4">
    <location>
        <position position="302"/>
    </location>
    <ligand>
        <name>Zn(2+)</name>
        <dbReference type="ChEBI" id="CHEBI:29105"/>
    </ligand>
</feature>
<dbReference type="InterPro" id="IPR011059">
    <property type="entry name" value="Metal-dep_hydrolase_composite"/>
</dbReference>
<dbReference type="InterPro" id="IPR006680">
    <property type="entry name" value="Amidohydro-rel"/>
</dbReference>
<dbReference type="AlphaFoldDB" id="A0A4Q0VWH2"/>
<feature type="binding site" evidence="4">
    <location>
        <position position="214"/>
    </location>
    <ligand>
        <name>Zn(2+)</name>
        <dbReference type="ChEBI" id="CHEBI:29105"/>
    </ligand>
</feature>
<name>A0A4Q0VWH2_9BACI</name>
<comment type="catalytic activity">
    <reaction evidence="4">
        <text>S-adenosyl-L-homocysteine + H2O + H(+) = S-inosyl-L-homocysteine + NH4(+)</text>
        <dbReference type="Rhea" id="RHEA:20716"/>
        <dbReference type="ChEBI" id="CHEBI:15377"/>
        <dbReference type="ChEBI" id="CHEBI:15378"/>
        <dbReference type="ChEBI" id="CHEBI:28938"/>
        <dbReference type="ChEBI" id="CHEBI:57856"/>
        <dbReference type="ChEBI" id="CHEBI:57985"/>
        <dbReference type="EC" id="3.5.4.28"/>
    </reaction>
</comment>
<feature type="binding site" evidence="4">
    <location>
        <position position="65"/>
    </location>
    <ligand>
        <name>Zn(2+)</name>
        <dbReference type="ChEBI" id="CHEBI:29105"/>
    </ligand>
</feature>
<evidence type="ECO:0000313" key="6">
    <source>
        <dbReference type="EMBL" id="RXJ03984.1"/>
    </source>
</evidence>
<feature type="binding site" evidence="4">
    <location>
        <position position="217"/>
    </location>
    <ligand>
        <name>substrate</name>
    </ligand>
</feature>
<feature type="binding site" evidence="4">
    <location>
        <position position="187"/>
    </location>
    <ligand>
        <name>substrate</name>
    </ligand>
</feature>
<dbReference type="Pfam" id="PF01979">
    <property type="entry name" value="Amidohydro_1"/>
    <property type="match status" value="1"/>
</dbReference>
<keyword evidence="3 4" id="KW-0862">Zinc</keyword>
<dbReference type="EC" id="3.5.4.28" evidence="4"/>
<dbReference type="SUPFAM" id="SSF51556">
    <property type="entry name" value="Metallo-dependent hydrolases"/>
    <property type="match status" value="1"/>
</dbReference>
<keyword evidence="7" id="KW-1185">Reference proteome</keyword>
<dbReference type="InterPro" id="IPR050287">
    <property type="entry name" value="MTA/SAH_deaminase"/>
</dbReference>
<dbReference type="PANTHER" id="PTHR43794:SF11">
    <property type="entry name" value="AMIDOHYDROLASE-RELATED DOMAIN-CONTAINING PROTEIN"/>
    <property type="match status" value="1"/>
</dbReference>
<comment type="function">
    <text evidence="4">Catalyzes the deamination of 5-methylthioadenosine and S-adenosyl-L-homocysteine into 5-methylthioinosine and S-inosyl-L-homocysteine, respectively. Is also able to deaminate adenosine.</text>
</comment>
<feature type="binding site" evidence="4">
    <location>
        <position position="94"/>
    </location>
    <ligand>
        <name>substrate</name>
    </ligand>
</feature>
<feature type="binding site" evidence="4">
    <location>
        <position position="147"/>
    </location>
    <ligand>
        <name>substrate</name>
    </ligand>
</feature>
<dbReference type="SUPFAM" id="SSF51338">
    <property type="entry name" value="Composite domain of metallo-dependent hydrolases"/>
    <property type="match status" value="1"/>
</dbReference>
<keyword evidence="2 4" id="KW-0378">Hydrolase</keyword>
<evidence type="ECO:0000256" key="1">
    <source>
        <dbReference type="ARBA" id="ARBA00022723"/>
    </source>
</evidence>
<evidence type="ECO:0000313" key="7">
    <source>
        <dbReference type="Proteomes" id="UP000290649"/>
    </source>
</evidence>
<dbReference type="GO" id="GO:0046872">
    <property type="term" value="F:metal ion binding"/>
    <property type="evidence" value="ECO:0007669"/>
    <property type="project" value="UniProtKB-KW"/>
</dbReference>
<dbReference type="Gene3D" id="3.20.20.140">
    <property type="entry name" value="Metal-dependent hydrolases"/>
    <property type="match status" value="1"/>
</dbReference>
<dbReference type="OrthoDB" id="9807210at2"/>
<comment type="similarity">
    <text evidence="4">Belongs to the metallo-dependent hydrolases superfamily. MTA/SAH deaminase family.</text>
</comment>
<dbReference type="CDD" id="cd01298">
    <property type="entry name" value="ATZ_TRZ_like"/>
    <property type="match status" value="1"/>
</dbReference>
<dbReference type="EC" id="3.5.4.31" evidence="4"/>
<comment type="caution">
    <text evidence="6">The sequence shown here is derived from an EMBL/GenBank/DDBJ whole genome shotgun (WGS) entry which is preliminary data.</text>
</comment>
<dbReference type="InterPro" id="IPR023512">
    <property type="entry name" value="Deaminase_MtaD/DadD"/>
</dbReference>
<dbReference type="FunFam" id="3.20.20.140:FF:000014">
    <property type="entry name" value="5-methylthioadenosine/S-adenosylhomocysteine deaminase"/>
    <property type="match status" value="1"/>
</dbReference>
<evidence type="ECO:0000256" key="2">
    <source>
        <dbReference type="ARBA" id="ARBA00022801"/>
    </source>
</evidence>
<organism evidence="6 7">
    <name type="scientific">Anaerobacillus alkaliphilus</name>
    <dbReference type="NCBI Taxonomy" id="1548597"/>
    <lineage>
        <taxon>Bacteria</taxon>
        <taxon>Bacillati</taxon>
        <taxon>Bacillota</taxon>
        <taxon>Bacilli</taxon>
        <taxon>Bacillales</taxon>
        <taxon>Bacillaceae</taxon>
        <taxon>Anaerobacillus</taxon>
    </lineage>
</organism>
<dbReference type="InterPro" id="IPR032466">
    <property type="entry name" value="Metal_Hydrolase"/>
</dbReference>
<dbReference type="GO" id="GO:0050270">
    <property type="term" value="F:S-adenosylhomocysteine deaminase activity"/>
    <property type="evidence" value="ECO:0007669"/>
    <property type="project" value="UniProtKB-UniRule"/>
</dbReference>
<dbReference type="Gene3D" id="2.30.40.10">
    <property type="entry name" value="Urease, subunit C, domain 1"/>
    <property type="match status" value="1"/>
</dbReference>
<protein>
    <recommendedName>
        <fullName evidence="4">5-methylthioadenosine/S-adenosylhomocysteine deaminase</fullName>
        <shortName evidence="4">MTA/SAH deaminase</shortName>
        <ecNumber evidence="4">3.5.4.28</ecNumber>
        <ecNumber evidence="4">3.5.4.31</ecNumber>
    </recommendedName>
</protein>
<accession>A0A4Q0VWH2</accession>